<dbReference type="PROSITE" id="PS51152">
    <property type="entry name" value="NFYA_HAP2_2"/>
    <property type="match status" value="1"/>
</dbReference>
<organism evidence="8 9">
    <name type="scientific">Acyrthosiphon pisum</name>
    <name type="common">Pea aphid</name>
    <dbReference type="NCBI Taxonomy" id="7029"/>
    <lineage>
        <taxon>Eukaryota</taxon>
        <taxon>Metazoa</taxon>
        <taxon>Ecdysozoa</taxon>
        <taxon>Arthropoda</taxon>
        <taxon>Hexapoda</taxon>
        <taxon>Insecta</taxon>
        <taxon>Pterygota</taxon>
        <taxon>Neoptera</taxon>
        <taxon>Paraneoptera</taxon>
        <taxon>Hemiptera</taxon>
        <taxon>Sternorrhyncha</taxon>
        <taxon>Aphidomorpha</taxon>
        <taxon>Aphidoidea</taxon>
        <taxon>Aphididae</taxon>
        <taxon>Macrosiphini</taxon>
        <taxon>Acyrthosiphon</taxon>
    </lineage>
</organism>
<dbReference type="Gene3D" id="6.10.250.2430">
    <property type="match status" value="1"/>
</dbReference>
<dbReference type="PANTHER" id="PTHR12632">
    <property type="entry name" value="TRANSCRIPTION FACTOR NF-Y ALPHA-RELATED"/>
    <property type="match status" value="1"/>
</dbReference>
<keyword evidence="5 7" id="KW-0804">Transcription</keyword>
<evidence type="ECO:0000313" key="9">
    <source>
        <dbReference type="Proteomes" id="UP000007819"/>
    </source>
</evidence>
<dbReference type="InterPro" id="IPR018362">
    <property type="entry name" value="CCAAT-binding_factor_CS"/>
</dbReference>
<evidence type="ECO:0000256" key="5">
    <source>
        <dbReference type="ARBA" id="ARBA00023163"/>
    </source>
</evidence>
<protein>
    <recommendedName>
        <fullName evidence="7">Nuclear transcription factor Y subunit</fullName>
    </recommendedName>
</protein>
<comment type="similarity">
    <text evidence="7">Belongs to the NFYA/HAP2 subunit family.</text>
</comment>
<keyword evidence="2 7" id="KW-0805">Transcription regulation</keyword>
<dbReference type="InterPro" id="IPR001289">
    <property type="entry name" value="NFYA"/>
</dbReference>
<name>A0A8R2D1T6_ACYPI</name>
<dbReference type="SMART" id="SM00521">
    <property type="entry name" value="CBF"/>
    <property type="match status" value="1"/>
</dbReference>
<keyword evidence="9" id="KW-1185">Reference proteome</keyword>
<dbReference type="Pfam" id="PF02045">
    <property type="entry name" value="CBFB_NFYA"/>
    <property type="match status" value="1"/>
</dbReference>
<reference evidence="9" key="1">
    <citation type="submission" date="2010-06" db="EMBL/GenBank/DDBJ databases">
        <authorList>
            <person name="Jiang H."/>
            <person name="Abraham K."/>
            <person name="Ali S."/>
            <person name="Alsbrooks S.L."/>
            <person name="Anim B.N."/>
            <person name="Anosike U.S."/>
            <person name="Attaway T."/>
            <person name="Bandaranaike D.P."/>
            <person name="Battles P.K."/>
            <person name="Bell S.N."/>
            <person name="Bell A.V."/>
            <person name="Beltran B."/>
            <person name="Bickham C."/>
            <person name="Bustamante Y."/>
            <person name="Caleb T."/>
            <person name="Canada A."/>
            <person name="Cardenas V."/>
            <person name="Carter K."/>
            <person name="Chacko J."/>
            <person name="Chandrabose M.N."/>
            <person name="Chavez D."/>
            <person name="Chavez A."/>
            <person name="Chen L."/>
            <person name="Chu H.-S."/>
            <person name="Claassen K.J."/>
            <person name="Cockrell R."/>
            <person name="Collins M."/>
            <person name="Cooper J.A."/>
            <person name="Cree A."/>
            <person name="Curry S.M."/>
            <person name="Da Y."/>
            <person name="Dao M.D."/>
            <person name="Das B."/>
            <person name="Davila M.-L."/>
            <person name="Davy-Carroll L."/>
            <person name="Denson S."/>
            <person name="Dinh H."/>
            <person name="Ebong V.E."/>
            <person name="Edwards J.R."/>
            <person name="Egan A."/>
            <person name="El-Daye J."/>
            <person name="Escobedo L."/>
            <person name="Fernandez S."/>
            <person name="Fernando P.R."/>
            <person name="Flagg N."/>
            <person name="Forbes L.D."/>
            <person name="Fowler R.G."/>
            <person name="Fu Q."/>
            <person name="Gabisi R.A."/>
            <person name="Ganer J."/>
            <person name="Garbino Pronczuk A."/>
            <person name="Garcia R.M."/>
            <person name="Garner T."/>
            <person name="Garrett T.E."/>
            <person name="Gonzalez D.A."/>
            <person name="Hamid H."/>
            <person name="Hawkins E.S."/>
            <person name="Hirani K."/>
            <person name="Hogues M.E."/>
            <person name="Hollins B."/>
            <person name="Hsiao C.-H."/>
            <person name="Jabil R."/>
            <person name="James M.L."/>
            <person name="Jhangiani S.N."/>
            <person name="Johnson B."/>
            <person name="Johnson Q."/>
            <person name="Joshi V."/>
            <person name="Kalu J.B."/>
            <person name="Kam C."/>
            <person name="Kashfia A."/>
            <person name="Keebler J."/>
            <person name="Kisamo H."/>
            <person name="Kovar C.L."/>
            <person name="Lago L.A."/>
            <person name="Lai C.-Y."/>
            <person name="Laidlaw J."/>
            <person name="Lara F."/>
            <person name="Le T.-K."/>
            <person name="Lee S.L."/>
            <person name="Legall F.H."/>
            <person name="Lemon S.J."/>
            <person name="Lewis L.R."/>
            <person name="Li B."/>
            <person name="Liu Y."/>
            <person name="Liu Y.-S."/>
            <person name="Lopez J."/>
            <person name="Lozado R.J."/>
            <person name="Lu J."/>
            <person name="Madu R.C."/>
            <person name="Maheshwari M."/>
            <person name="Maheshwari R."/>
            <person name="Malloy K."/>
            <person name="Martinez E."/>
            <person name="Mathew T."/>
            <person name="Mercado I.C."/>
            <person name="Mercado C."/>
            <person name="Meyer B."/>
            <person name="Montgomery K."/>
            <person name="Morgan M.B."/>
            <person name="Munidasa M."/>
            <person name="Nazareth L.V."/>
            <person name="Nelson J."/>
            <person name="Ng B.M."/>
            <person name="Nguyen N.B."/>
            <person name="Nguyen P.Q."/>
            <person name="Nguyen T."/>
            <person name="Obregon M."/>
            <person name="Okwuonu G.O."/>
            <person name="Onwere C.G."/>
            <person name="Orozco G."/>
            <person name="Parra A."/>
            <person name="Patel S."/>
            <person name="Patil S."/>
            <person name="Perez A."/>
            <person name="Perez Y."/>
            <person name="Pham C."/>
            <person name="Primus E.L."/>
            <person name="Pu L.-L."/>
            <person name="Puazo M."/>
            <person name="Qin X."/>
            <person name="Quiroz J.B."/>
            <person name="Reese J."/>
            <person name="Richards S."/>
            <person name="Rives C.M."/>
            <person name="Robberts R."/>
            <person name="Ruiz S.J."/>
            <person name="Ruiz M.J."/>
            <person name="Santibanez J."/>
            <person name="Schneider B.W."/>
            <person name="Sisson I."/>
            <person name="Smith M."/>
            <person name="Sodergren E."/>
            <person name="Song X.-Z."/>
            <person name="Song B.B."/>
            <person name="Summersgill H."/>
            <person name="Thelus R."/>
            <person name="Thornton R.D."/>
            <person name="Trejos Z.Y."/>
            <person name="Usmani K."/>
            <person name="Vattathil S."/>
            <person name="Villasana D."/>
            <person name="Walker D.L."/>
            <person name="Wang S."/>
            <person name="Wang K."/>
            <person name="White C.S."/>
            <person name="Williams A.C."/>
            <person name="Williamson J."/>
            <person name="Wilson K."/>
            <person name="Woghiren I.O."/>
            <person name="Woodworth J.R."/>
            <person name="Worley K.C."/>
            <person name="Wright R.A."/>
            <person name="Wu W."/>
            <person name="Young L."/>
            <person name="Zhang L."/>
            <person name="Zhang J."/>
            <person name="Zhu Y."/>
            <person name="Muzny D.M."/>
            <person name="Weinstock G."/>
            <person name="Gibbs R.A."/>
        </authorList>
    </citation>
    <scope>NUCLEOTIDE SEQUENCE [LARGE SCALE GENOMIC DNA]</scope>
    <source>
        <strain evidence="9">LSR1</strain>
    </source>
</reference>
<evidence type="ECO:0000256" key="7">
    <source>
        <dbReference type="RuleBase" id="RU367155"/>
    </source>
</evidence>
<dbReference type="GO" id="GO:0016602">
    <property type="term" value="C:CCAAT-binding factor complex"/>
    <property type="evidence" value="ECO:0007669"/>
    <property type="project" value="InterPro"/>
</dbReference>
<evidence type="ECO:0000313" key="8">
    <source>
        <dbReference type="EnsemblMetazoa" id="XP_016657272.1"/>
    </source>
</evidence>
<comment type="subcellular location">
    <subcellularLocation>
        <location evidence="1 7">Nucleus</location>
    </subcellularLocation>
</comment>
<dbReference type="GO" id="GO:0003700">
    <property type="term" value="F:DNA-binding transcription factor activity"/>
    <property type="evidence" value="ECO:0007669"/>
    <property type="project" value="UniProtKB-UniRule"/>
</dbReference>
<dbReference type="RefSeq" id="XP_016657272.1">
    <property type="nucleotide sequence ID" value="XM_016801783.2"/>
</dbReference>
<evidence type="ECO:0000256" key="6">
    <source>
        <dbReference type="ARBA" id="ARBA00023242"/>
    </source>
</evidence>
<proteinExistence type="inferred from homology"/>
<evidence type="ECO:0000256" key="1">
    <source>
        <dbReference type="ARBA" id="ARBA00004123"/>
    </source>
</evidence>
<dbReference type="AlphaFoldDB" id="A0A8R2D1T6"/>
<comment type="subunit">
    <text evidence="7">Heterotrimer.</text>
</comment>
<keyword evidence="4" id="KW-0010">Activator</keyword>
<dbReference type="GO" id="GO:0003677">
    <property type="term" value="F:DNA binding"/>
    <property type="evidence" value="ECO:0007669"/>
    <property type="project" value="UniProtKB-KW"/>
</dbReference>
<evidence type="ECO:0000256" key="3">
    <source>
        <dbReference type="ARBA" id="ARBA00023125"/>
    </source>
</evidence>
<dbReference type="KEGG" id="api:100573384"/>
<keyword evidence="6 7" id="KW-0539">Nucleus</keyword>
<sequence length="280" mass="31687">MTSSMERIMHKPIKLERVDSNDNQLSGILLDDASNNQIQVFPGQIIQSVNGQQLFIHSAAQDASQLIQRGSQNNQQLQLLQFSSTQPQLIQANGQTFIYQPIQVGNVQVIPQPQQPQPMLININGNIMQLDTTITNNIPTVVTQSAATIPIEQVLQQNSLMIVPNNTISIQQEIPSTLESAKEEPVYVNAKQYHRIMKRRQARAKLEAEGKIPKTRQKYLYESRHKHALNRIRGDGGRFHSGSLERINMSTIEIQQNQQYQNPIIKHCYSLAVNQSFDST</sequence>
<keyword evidence="3 7" id="KW-0238">DNA-binding</keyword>
<dbReference type="GeneID" id="100573384"/>
<dbReference type="PRINTS" id="PR00616">
    <property type="entry name" value="CCAATSUBUNTB"/>
</dbReference>
<evidence type="ECO:0000256" key="2">
    <source>
        <dbReference type="ARBA" id="ARBA00023015"/>
    </source>
</evidence>
<reference evidence="8" key="2">
    <citation type="submission" date="2022-06" db="UniProtKB">
        <authorList>
            <consortium name="EnsemblMetazoa"/>
        </authorList>
    </citation>
    <scope>IDENTIFICATION</scope>
</reference>
<accession>A0A8R2D1T6</accession>
<dbReference type="OrthoDB" id="1097733at2759"/>
<comment type="function">
    <text evidence="7">Component of the sequence-specific heterotrimeric transcription factor (NF-Y) which specifically recognizes a 5'-CCAAT-3' box motif found in the promoters of its target genes.</text>
</comment>
<evidence type="ECO:0000256" key="4">
    <source>
        <dbReference type="ARBA" id="ARBA00023159"/>
    </source>
</evidence>
<dbReference type="PROSITE" id="PS00686">
    <property type="entry name" value="NFYA_HAP2_1"/>
    <property type="match status" value="1"/>
</dbReference>
<dbReference type="Proteomes" id="UP000007819">
    <property type="component" value="Chromosome X"/>
</dbReference>
<dbReference type="EnsemblMetazoa" id="XM_016801783.2">
    <property type="protein sequence ID" value="XP_016657272.1"/>
    <property type="gene ID" value="LOC100573384"/>
</dbReference>